<evidence type="ECO:0000259" key="1">
    <source>
        <dbReference type="Pfam" id="PF09976"/>
    </source>
</evidence>
<dbReference type="Pfam" id="PF09976">
    <property type="entry name" value="TPR_21"/>
    <property type="match status" value="1"/>
</dbReference>
<evidence type="ECO:0000313" key="3">
    <source>
        <dbReference type="Proteomes" id="UP000786693"/>
    </source>
</evidence>
<protein>
    <recommendedName>
        <fullName evidence="1">Ancillary SecYEG translocon subunit/Cell division coordinator CpoB TPR domain-containing protein</fullName>
    </recommendedName>
</protein>
<dbReference type="Proteomes" id="UP000786693">
    <property type="component" value="Unassembled WGS sequence"/>
</dbReference>
<dbReference type="RefSeq" id="WP_220749811.1">
    <property type="nucleotide sequence ID" value="NZ_BPFH01000005.1"/>
</dbReference>
<dbReference type="InterPro" id="IPR018704">
    <property type="entry name" value="SecYEG/CpoB_TPR"/>
</dbReference>
<name>A0ABQ4NPI1_9RHOB</name>
<reference evidence="2 3" key="1">
    <citation type="submission" date="2021-05" db="EMBL/GenBank/DDBJ databases">
        <title>Bacteria Genome sequencing.</title>
        <authorList>
            <person name="Takabe Y."/>
            <person name="Nakajima Y."/>
            <person name="Suzuki S."/>
            <person name="Shiozaki T."/>
        </authorList>
    </citation>
    <scope>NUCLEOTIDE SEQUENCE [LARGE SCALE GENOMIC DNA]</scope>
    <source>
        <strain evidence="2 3">AI_62</strain>
    </source>
</reference>
<gene>
    <name evidence="2" type="ORF">JANAI62_29440</name>
</gene>
<keyword evidence="3" id="KW-1185">Reference proteome</keyword>
<accession>A0ABQ4NPI1</accession>
<feature type="domain" description="Ancillary SecYEG translocon subunit/Cell division coordinator CpoB TPR" evidence="1">
    <location>
        <begin position="30"/>
        <end position="137"/>
    </location>
</feature>
<dbReference type="EMBL" id="BPFH01000005">
    <property type="protein sequence ID" value="GIT96321.1"/>
    <property type="molecule type" value="Genomic_DNA"/>
</dbReference>
<evidence type="ECO:0000313" key="2">
    <source>
        <dbReference type="EMBL" id="GIT96321.1"/>
    </source>
</evidence>
<comment type="caution">
    <text evidence="2">The sequence shown here is derived from an EMBL/GenBank/DDBJ whole genome shotgun (WGS) entry which is preliminary data.</text>
</comment>
<organism evidence="2 3">
    <name type="scientific">Jannaschia pagri</name>
    <dbReference type="NCBI Taxonomy" id="2829797"/>
    <lineage>
        <taxon>Bacteria</taxon>
        <taxon>Pseudomonadati</taxon>
        <taxon>Pseudomonadota</taxon>
        <taxon>Alphaproteobacteria</taxon>
        <taxon>Rhodobacterales</taxon>
        <taxon>Roseobacteraceae</taxon>
        <taxon>Jannaschia</taxon>
    </lineage>
</organism>
<sequence>MSNQESFIDEVTEEVRRDRLYGLFRRWGWVPALAVVAIVGGTAWNEWQKSQESQRAQGFGDAVLSALSASDMEARRAALADVPTSGEDQSTIKTLLTTTAVQSGDAGDTTAARDALLALADRPGQDAVYRHLALIKVMGLGGTGDVARDGAILDELAAPGAPFRGLALEQQALAAIRADDVATAVTLLRVLSEDAETTQSLRSRAAQLMVALGVSPDPA</sequence>
<proteinExistence type="predicted"/>